<dbReference type="SMART" id="SM00267">
    <property type="entry name" value="GGDEF"/>
    <property type="match status" value="1"/>
</dbReference>
<evidence type="ECO:0000313" key="3">
    <source>
        <dbReference type="EMBL" id="MBB4674178.1"/>
    </source>
</evidence>
<dbReference type="Pfam" id="PF00990">
    <property type="entry name" value="GGDEF"/>
    <property type="match status" value="1"/>
</dbReference>
<gene>
    <name evidence="3" type="ORF">HNR67_000296</name>
</gene>
<evidence type="ECO:0000313" key="4">
    <source>
        <dbReference type="Proteomes" id="UP000533598"/>
    </source>
</evidence>
<dbReference type="GO" id="GO:0005886">
    <property type="term" value="C:plasma membrane"/>
    <property type="evidence" value="ECO:0007669"/>
    <property type="project" value="TreeGrafter"/>
</dbReference>
<keyword evidence="4" id="KW-1185">Reference proteome</keyword>
<reference evidence="3 4" key="1">
    <citation type="submission" date="2020-08" db="EMBL/GenBank/DDBJ databases">
        <title>Sequencing the genomes of 1000 actinobacteria strains.</title>
        <authorList>
            <person name="Klenk H.-P."/>
        </authorList>
    </citation>
    <scope>NUCLEOTIDE SEQUENCE [LARGE SCALE GENOMIC DNA]</scope>
    <source>
        <strain evidence="3 4">DSM 44230</strain>
    </source>
</reference>
<feature type="compositionally biased region" description="Low complexity" evidence="1">
    <location>
        <begin position="532"/>
        <end position="541"/>
    </location>
</feature>
<dbReference type="EMBL" id="JACHMH010000001">
    <property type="protein sequence ID" value="MBB4674178.1"/>
    <property type="molecule type" value="Genomic_DNA"/>
</dbReference>
<dbReference type="InterPro" id="IPR043128">
    <property type="entry name" value="Rev_trsase/Diguanyl_cyclase"/>
</dbReference>
<name>A0A7W7C6P5_9PSEU</name>
<sequence>MGRARELAAVAQNSELGIQLNAAEETDELLTEAQRRGEPWMVGEILRCAAVVRLVTPSIADDAEPLLEEMIAHTRRHGLLVLEADAHALSGRRALMADREDAALSSIAKALAMLDDDPAPDALLPRRAWDRLLVSALVDIGLVLTQLGVYDMADRELAKANQHIRHSGGPHDIAVHLINRVRLQLGWGLRLERVDRDEAALDRFATASAIAVAVEGPWRESLFPRRTDLPAAAQVPVLGAAHALARPGMEHVEGLKDLLDQAMYPPEMIMTSIALARCLAEGDRHEEALSALTKVRMQLEHDSSEPSLRLCLVREFARLSGPDSRATNTALSEYANELENELWGLARTRESTLRTRLDHERLTRKHGAMAQQALQDPLTGLPNRRALDERMDTLFNAPGAYPLSVALIDLDGFKGVNDRHSHAEGDDVLRAVASTIRDALRGDDLVARYGGDEFVVLLPGAPISAADAALNRAVDAVDRLPVHLSRGVTLSIGVVAVFPQESPGQALSRADSAMYCAKREGGNRVYGGPAGAGLESLSGPGLLPPLAP</sequence>
<dbReference type="PANTHER" id="PTHR45138:SF24">
    <property type="entry name" value="DIGUANYLATE CYCLASE DGCC-RELATED"/>
    <property type="match status" value="1"/>
</dbReference>
<comment type="caution">
    <text evidence="3">The sequence shown here is derived from an EMBL/GenBank/DDBJ whole genome shotgun (WGS) entry which is preliminary data.</text>
</comment>
<dbReference type="GO" id="GO:0043709">
    <property type="term" value="P:cell adhesion involved in single-species biofilm formation"/>
    <property type="evidence" value="ECO:0007669"/>
    <property type="project" value="TreeGrafter"/>
</dbReference>
<dbReference type="GO" id="GO:0052621">
    <property type="term" value="F:diguanylate cyclase activity"/>
    <property type="evidence" value="ECO:0007669"/>
    <property type="project" value="TreeGrafter"/>
</dbReference>
<dbReference type="InterPro" id="IPR050469">
    <property type="entry name" value="Diguanylate_Cyclase"/>
</dbReference>
<dbReference type="PANTHER" id="PTHR45138">
    <property type="entry name" value="REGULATORY COMPONENTS OF SENSORY TRANSDUCTION SYSTEM"/>
    <property type="match status" value="1"/>
</dbReference>
<dbReference type="GO" id="GO:1902201">
    <property type="term" value="P:negative regulation of bacterial-type flagellum-dependent cell motility"/>
    <property type="evidence" value="ECO:0007669"/>
    <property type="project" value="TreeGrafter"/>
</dbReference>
<evidence type="ECO:0000256" key="1">
    <source>
        <dbReference type="SAM" id="MobiDB-lite"/>
    </source>
</evidence>
<dbReference type="NCBIfam" id="TIGR00254">
    <property type="entry name" value="GGDEF"/>
    <property type="match status" value="1"/>
</dbReference>
<dbReference type="Gene3D" id="3.30.70.270">
    <property type="match status" value="1"/>
</dbReference>
<dbReference type="FunFam" id="3.30.70.270:FF:000001">
    <property type="entry name" value="Diguanylate cyclase domain protein"/>
    <property type="match status" value="1"/>
</dbReference>
<proteinExistence type="predicted"/>
<dbReference type="AlphaFoldDB" id="A0A7W7C6P5"/>
<dbReference type="RefSeq" id="WP_312986188.1">
    <property type="nucleotide sequence ID" value="NZ_BAAAUI010000011.1"/>
</dbReference>
<dbReference type="PROSITE" id="PS50887">
    <property type="entry name" value="GGDEF"/>
    <property type="match status" value="1"/>
</dbReference>
<dbReference type="Proteomes" id="UP000533598">
    <property type="component" value="Unassembled WGS sequence"/>
</dbReference>
<dbReference type="InterPro" id="IPR029787">
    <property type="entry name" value="Nucleotide_cyclase"/>
</dbReference>
<organism evidence="3 4">
    <name type="scientific">Crossiella cryophila</name>
    <dbReference type="NCBI Taxonomy" id="43355"/>
    <lineage>
        <taxon>Bacteria</taxon>
        <taxon>Bacillati</taxon>
        <taxon>Actinomycetota</taxon>
        <taxon>Actinomycetes</taxon>
        <taxon>Pseudonocardiales</taxon>
        <taxon>Pseudonocardiaceae</taxon>
        <taxon>Crossiella</taxon>
    </lineage>
</organism>
<feature type="domain" description="GGDEF" evidence="2">
    <location>
        <begin position="401"/>
        <end position="530"/>
    </location>
</feature>
<accession>A0A7W7C6P5</accession>
<dbReference type="InterPro" id="IPR000160">
    <property type="entry name" value="GGDEF_dom"/>
</dbReference>
<protein>
    <submittedName>
        <fullName evidence="3">Diguanylate cyclase (GGDEF)-like protein</fullName>
    </submittedName>
</protein>
<feature type="region of interest" description="Disordered" evidence="1">
    <location>
        <begin position="529"/>
        <end position="548"/>
    </location>
</feature>
<dbReference type="CDD" id="cd01949">
    <property type="entry name" value="GGDEF"/>
    <property type="match status" value="1"/>
</dbReference>
<evidence type="ECO:0000259" key="2">
    <source>
        <dbReference type="PROSITE" id="PS50887"/>
    </source>
</evidence>
<dbReference type="SUPFAM" id="SSF55073">
    <property type="entry name" value="Nucleotide cyclase"/>
    <property type="match status" value="1"/>
</dbReference>